<feature type="domain" description="Carrier" evidence="14">
    <location>
        <begin position="58"/>
        <end position="133"/>
    </location>
</feature>
<evidence type="ECO:0000256" key="7">
    <source>
        <dbReference type="ARBA" id="ARBA00022640"/>
    </source>
</evidence>
<organism evidence="15 16">
    <name type="scientific">Populus tomentosa</name>
    <name type="common">Chinese white poplar</name>
    <dbReference type="NCBI Taxonomy" id="118781"/>
    <lineage>
        <taxon>Eukaryota</taxon>
        <taxon>Viridiplantae</taxon>
        <taxon>Streptophyta</taxon>
        <taxon>Embryophyta</taxon>
        <taxon>Tracheophyta</taxon>
        <taxon>Spermatophyta</taxon>
        <taxon>Magnoliopsida</taxon>
        <taxon>eudicotyledons</taxon>
        <taxon>Gunneridae</taxon>
        <taxon>Pentapetalae</taxon>
        <taxon>rosids</taxon>
        <taxon>fabids</taxon>
        <taxon>Malpighiales</taxon>
        <taxon>Salicaceae</taxon>
        <taxon>Saliceae</taxon>
        <taxon>Populus</taxon>
    </lineage>
</organism>
<evidence type="ECO:0000256" key="1">
    <source>
        <dbReference type="ARBA" id="ARBA00004229"/>
    </source>
</evidence>
<dbReference type="EMBL" id="JAAWWB010000015">
    <property type="protein sequence ID" value="KAG6766450.1"/>
    <property type="molecule type" value="Genomic_DNA"/>
</dbReference>
<keyword evidence="11 12" id="KW-0275">Fatty acid biosynthesis</keyword>
<keyword evidence="5" id="KW-0150">Chloroplast</keyword>
<gene>
    <name evidence="15" type="ORF">POTOM_030532</name>
</gene>
<dbReference type="PROSITE" id="PS50075">
    <property type="entry name" value="CARRIER"/>
    <property type="match status" value="1"/>
</dbReference>
<accession>A0A8X7ZNG3</accession>
<dbReference type="HAMAP" id="MF_01217">
    <property type="entry name" value="Acyl_carrier"/>
    <property type="match status" value="1"/>
</dbReference>
<feature type="chain" id="PRO_5036472689" description="Acyl carrier protein" evidence="13">
    <location>
        <begin position="20"/>
        <end position="192"/>
    </location>
</feature>
<feature type="signal peptide" evidence="13">
    <location>
        <begin position="1"/>
        <end position="19"/>
    </location>
</feature>
<dbReference type="Proteomes" id="UP000886885">
    <property type="component" value="Chromosome 8A"/>
</dbReference>
<keyword evidence="13" id="KW-0732">Signal</keyword>
<keyword evidence="6" id="KW-0597">Phosphoprotein</keyword>
<evidence type="ECO:0000256" key="6">
    <source>
        <dbReference type="ARBA" id="ARBA00022553"/>
    </source>
</evidence>
<keyword evidence="3 12" id="KW-0596">Phosphopantetheine</keyword>
<keyword evidence="9" id="KW-0809">Transit peptide</keyword>
<evidence type="ECO:0000256" key="4">
    <source>
        <dbReference type="ARBA" id="ARBA00022516"/>
    </source>
</evidence>
<dbReference type="PROSITE" id="PS00012">
    <property type="entry name" value="PHOSPHOPANTETHEINE"/>
    <property type="match status" value="1"/>
</dbReference>
<evidence type="ECO:0000313" key="16">
    <source>
        <dbReference type="Proteomes" id="UP000886885"/>
    </source>
</evidence>
<evidence type="ECO:0000256" key="2">
    <source>
        <dbReference type="ARBA" id="ARBA00010930"/>
    </source>
</evidence>
<evidence type="ECO:0000256" key="8">
    <source>
        <dbReference type="ARBA" id="ARBA00022832"/>
    </source>
</evidence>
<proteinExistence type="inferred from homology"/>
<comment type="caution">
    <text evidence="15">The sequence shown here is derived from an EMBL/GenBank/DDBJ whole genome shotgun (WGS) entry which is preliminary data.</text>
</comment>
<sequence>MGALQIALWSLVRILQAFSASIAVQPVNISGLKLYLFDDFLLPGNGNLVEYLRINAKPETVDKEREIVEKQWALATGTPVTGASTLAALGADSLDAVEVVMGLEEESGIGVGEDSAQSIATVLDATDLIERRLTDCLYKDTYYAQNRNKWDGSHIDPDQNHVPAGIQLLLQPGSEKPFLARTGTIFIEAPVT</sequence>
<evidence type="ECO:0000256" key="10">
    <source>
        <dbReference type="ARBA" id="ARBA00023098"/>
    </source>
</evidence>
<reference evidence="15" key="1">
    <citation type="journal article" date="2020" name="bioRxiv">
        <title>Hybrid origin of Populus tomentosa Carr. identified through genome sequencing and phylogenomic analysis.</title>
        <authorList>
            <person name="An X."/>
            <person name="Gao K."/>
            <person name="Chen Z."/>
            <person name="Li J."/>
            <person name="Yang X."/>
            <person name="Yang X."/>
            <person name="Zhou J."/>
            <person name="Guo T."/>
            <person name="Zhao T."/>
            <person name="Huang S."/>
            <person name="Miao D."/>
            <person name="Khan W.U."/>
            <person name="Rao P."/>
            <person name="Ye M."/>
            <person name="Lei B."/>
            <person name="Liao W."/>
            <person name="Wang J."/>
            <person name="Ji L."/>
            <person name="Li Y."/>
            <person name="Guo B."/>
            <person name="Mustafa N.S."/>
            <person name="Li S."/>
            <person name="Yun Q."/>
            <person name="Keller S.R."/>
            <person name="Mao J."/>
            <person name="Zhang R."/>
            <person name="Strauss S.H."/>
        </authorList>
    </citation>
    <scope>NUCLEOTIDE SEQUENCE</scope>
    <source>
        <strain evidence="15">GM15</strain>
        <tissue evidence="15">Leaf</tissue>
    </source>
</reference>
<evidence type="ECO:0000256" key="9">
    <source>
        <dbReference type="ARBA" id="ARBA00022946"/>
    </source>
</evidence>
<dbReference type="InterPro" id="IPR006162">
    <property type="entry name" value="Ppantetheine_attach_site"/>
</dbReference>
<name>A0A8X7ZNG3_POPTO</name>
<evidence type="ECO:0000259" key="14">
    <source>
        <dbReference type="PROSITE" id="PS50075"/>
    </source>
</evidence>
<comment type="subcellular location">
    <subcellularLocation>
        <location evidence="1">Plastid</location>
        <location evidence="1">Chloroplast</location>
    </subcellularLocation>
</comment>
<dbReference type="InterPro" id="IPR009081">
    <property type="entry name" value="PP-bd_ACP"/>
</dbReference>
<evidence type="ECO:0000256" key="12">
    <source>
        <dbReference type="RuleBase" id="RU000722"/>
    </source>
</evidence>
<evidence type="ECO:0000313" key="15">
    <source>
        <dbReference type="EMBL" id="KAG6766450.1"/>
    </source>
</evidence>
<comment type="similarity">
    <text evidence="2">Belongs to the acyl carrier protein (ACP) family.</text>
</comment>
<evidence type="ECO:0000256" key="13">
    <source>
        <dbReference type="SAM" id="SignalP"/>
    </source>
</evidence>
<evidence type="ECO:0000256" key="11">
    <source>
        <dbReference type="ARBA" id="ARBA00023160"/>
    </source>
</evidence>
<protein>
    <recommendedName>
        <fullName evidence="12">Acyl carrier protein</fullName>
    </recommendedName>
</protein>
<keyword evidence="8" id="KW-0276">Fatty acid metabolism</keyword>
<dbReference type="InterPro" id="IPR003231">
    <property type="entry name" value="ACP"/>
</dbReference>
<evidence type="ECO:0000256" key="5">
    <source>
        <dbReference type="ARBA" id="ARBA00022528"/>
    </source>
</evidence>
<dbReference type="InterPro" id="IPR044813">
    <property type="entry name" value="ACP_chloroplastic"/>
</dbReference>
<comment type="function">
    <text evidence="12">Carrier of the growing fatty acid chain in fatty acid biosynthesis.</text>
</comment>
<dbReference type="GO" id="GO:0009507">
    <property type="term" value="C:chloroplast"/>
    <property type="evidence" value="ECO:0007669"/>
    <property type="project" value="UniProtKB-SubCell"/>
</dbReference>
<dbReference type="GO" id="GO:0000036">
    <property type="term" value="F:acyl carrier activity"/>
    <property type="evidence" value="ECO:0007669"/>
    <property type="project" value="InterPro"/>
</dbReference>
<dbReference type="PANTHER" id="PTHR46153">
    <property type="entry name" value="ACYL CARRIER PROTEIN"/>
    <property type="match status" value="1"/>
</dbReference>
<dbReference type="AlphaFoldDB" id="A0A8X7ZNG3"/>
<dbReference type="Pfam" id="PF00550">
    <property type="entry name" value="PP-binding"/>
    <property type="match status" value="1"/>
</dbReference>
<dbReference type="PANTHER" id="PTHR46153:SF20">
    <property type="entry name" value="ACYL CARRIER PROTEIN 2, CHLOROPLASTIC-RELATED"/>
    <property type="match status" value="1"/>
</dbReference>
<keyword evidence="10" id="KW-0443">Lipid metabolism</keyword>
<keyword evidence="4 12" id="KW-0444">Lipid biosynthesis</keyword>
<keyword evidence="7" id="KW-0934">Plastid</keyword>
<dbReference type="OrthoDB" id="448946at2759"/>
<evidence type="ECO:0000256" key="3">
    <source>
        <dbReference type="ARBA" id="ARBA00022450"/>
    </source>
</evidence>
<keyword evidence="16" id="KW-1185">Reference proteome</keyword>